<feature type="compositionally biased region" description="Polar residues" evidence="1">
    <location>
        <begin position="91"/>
        <end position="103"/>
    </location>
</feature>
<organism evidence="2 3">
    <name type="scientific">Botryosphaeria dothidea</name>
    <dbReference type="NCBI Taxonomy" id="55169"/>
    <lineage>
        <taxon>Eukaryota</taxon>
        <taxon>Fungi</taxon>
        <taxon>Dikarya</taxon>
        <taxon>Ascomycota</taxon>
        <taxon>Pezizomycotina</taxon>
        <taxon>Dothideomycetes</taxon>
        <taxon>Dothideomycetes incertae sedis</taxon>
        <taxon>Botryosphaeriales</taxon>
        <taxon>Botryosphaeriaceae</taxon>
        <taxon>Botryosphaeria</taxon>
    </lineage>
</organism>
<proteinExistence type="predicted"/>
<evidence type="ECO:0000313" key="3">
    <source>
        <dbReference type="Proteomes" id="UP000572817"/>
    </source>
</evidence>
<accession>A0A8H4J727</accession>
<keyword evidence="3" id="KW-1185">Reference proteome</keyword>
<feature type="region of interest" description="Disordered" evidence="1">
    <location>
        <begin position="1"/>
        <end position="45"/>
    </location>
</feature>
<protein>
    <submittedName>
        <fullName evidence="2">Uncharacterized protein</fullName>
    </submittedName>
</protein>
<dbReference type="OrthoDB" id="424402at2759"/>
<feature type="region of interest" description="Disordered" evidence="1">
    <location>
        <begin position="91"/>
        <end position="112"/>
    </location>
</feature>
<evidence type="ECO:0000313" key="2">
    <source>
        <dbReference type="EMBL" id="KAF4313814.1"/>
    </source>
</evidence>
<comment type="caution">
    <text evidence="2">The sequence shown here is derived from an EMBL/GenBank/DDBJ whole genome shotgun (WGS) entry which is preliminary data.</text>
</comment>
<reference evidence="2" key="1">
    <citation type="submission" date="2020-04" db="EMBL/GenBank/DDBJ databases">
        <title>Genome Assembly and Annotation of Botryosphaeria dothidea sdau 11-99, a Latent Pathogen of Apple Fruit Ring Rot in China.</title>
        <authorList>
            <person name="Yu C."/>
            <person name="Diao Y."/>
            <person name="Lu Q."/>
            <person name="Zhao J."/>
            <person name="Cui S."/>
            <person name="Peng C."/>
            <person name="He B."/>
            <person name="Liu H."/>
        </authorList>
    </citation>
    <scope>NUCLEOTIDE SEQUENCE [LARGE SCALE GENOMIC DNA]</scope>
    <source>
        <strain evidence="2">Sdau11-99</strain>
    </source>
</reference>
<gene>
    <name evidence="2" type="ORF">GTA08_BOTSDO00850</name>
</gene>
<feature type="compositionally biased region" description="Acidic residues" evidence="1">
    <location>
        <begin position="188"/>
        <end position="199"/>
    </location>
</feature>
<sequence length="244" mass="25711">MAKKNKHHPPSSPAALLSNKRRRIAPADESAVSSASATPFMATNKPSQPLVSAVATPASSTALAATTVHIMAGSKVQQKVRVAISTLSASNEVKSCPGSAQDSTTDDAAGRASADEALHDVLLLQGRASAASKLITISEVVKRALDQQGRPWWAYTGVTGILEPFDTPKRIPGGRRPEMDGGAPPGEQSEDSAEDQEDEAFEKLYRGCINAAERVRNVPVLLLYLATKPVPALKALYGEQTSMA</sequence>
<name>A0A8H4J727_9PEZI</name>
<dbReference type="EMBL" id="WWBZ02000001">
    <property type="protein sequence ID" value="KAF4313814.1"/>
    <property type="molecule type" value="Genomic_DNA"/>
</dbReference>
<feature type="region of interest" description="Disordered" evidence="1">
    <location>
        <begin position="166"/>
        <end position="199"/>
    </location>
</feature>
<dbReference type="AlphaFoldDB" id="A0A8H4J727"/>
<dbReference type="Proteomes" id="UP000572817">
    <property type="component" value="Unassembled WGS sequence"/>
</dbReference>
<evidence type="ECO:0000256" key="1">
    <source>
        <dbReference type="SAM" id="MobiDB-lite"/>
    </source>
</evidence>